<dbReference type="SUPFAM" id="SSF51735">
    <property type="entry name" value="NAD(P)-binding Rossmann-fold domains"/>
    <property type="match status" value="1"/>
</dbReference>
<organism evidence="3 4">
    <name type="scientific">Ideonella paludis</name>
    <dbReference type="NCBI Taxonomy" id="1233411"/>
    <lineage>
        <taxon>Bacteria</taxon>
        <taxon>Pseudomonadati</taxon>
        <taxon>Pseudomonadota</taxon>
        <taxon>Betaproteobacteria</taxon>
        <taxon>Burkholderiales</taxon>
        <taxon>Sphaerotilaceae</taxon>
        <taxon>Ideonella</taxon>
    </lineage>
</organism>
<dbReference type="InterPro" id="IPR051225">
    <property type="entry name" value="NAD(P)_epim/dehydratase"/>
</dbReference>
<dbReference type="RefSeq" id="WP_210810143.1">
    <property type="nucleotide sequence ID" value="NZ_JAGQDG010000006.1"/>
</dbReference>
<comment type="caution">
    <text evidence="3">The sequence shown here is derived from an EMBL/GenBank/DDBJ whole genome shotgun (WGS) entry which is preliminary data.</text>
</comment>
<dbReference type="PANTHER" id="PTHR42687:SF1">
    <property type="entry name" value="L-THREONINE 3-DEHYDROGENASE, MITOCHONDRIAL"/>
    <property type="match status" value="1"/>
</dbReference>
<dbReference type="Pfam" id="PF01370">
    <property type="entry name" value="Epimerase"/>
    <property type="match status" value="1"/>
</dbReference>
<reference evidence="3 4" key="1">
    <citation type="submission" date="2021-04" db="EMBL/GenBank/DDBJ databases">
        <title>The genome sequence of type strain Ideonella paludis KCTC 32238.</title>
        <authorList>
            <person name="Liu Y."/>
        </authorList>
    </citation>
    <scope>NUCLEOTIDE SEQUENCE [LARGE SCALE GENOMIC DNA]</scope>
    <source>
        <strain evidence="3 4">KCTC 32238</strain>
    </source>
</reference>
<gene>
    <name evidence="3" type="ORF">KAK11_15565</name>
</gene>
<accession>A0ABS5E028</accession>
<comment type="similarity">
    <text evidence="1">Belongs to the NAD(P)-dependent epimerase/dehydratase family.</text>
</comment>
<proteinExistence type="inferred from homology"/>
<dbReference type="Gene3D" id="3.40.50.720">
    <property type="entry name" value="NAD(P)-binding Rossmann-like Domain"/>
    <property type="match status" value="1"/>
</dbReference>
<dbReference type="PANTHER" id="PTHR42687">
    <property type="entry name" value="L-THREONINE 3-DEHYDROGENASE"/>
    <property type="match status" value="1"/>
</dbReference>
<keyword evidence="4" id="KW-1185">Reference proteome</keyword>
<evidence type="ECO:0000256" key="1">
    <source>
        <dbReference type="ARBA" id="ARBA00007637"/>
    </source>
</evidence>
<sequence length="317" mass="35174">MSTPRILIIGANGQIGTELAETLAQRLGPQAVITSDVSPKGRVPTLQHETLDVTDIAALTAVVERHSITQVYHLAAALSARGEQHPMWAWDLNMKGLLNVLEVARTHKLERVFWPSSIAAFGPTTPRDFTPQKTIMEPTTVYGISKLAGEGWCAWYHRMHGVDVRSIRYPGLISWKTPPGGGTTDYAVEIFHAALKERRYTSFLGPETALPMMYMDDAIRATLELMDAPADAIQERTSYNLAGISFTPAQIAEAIAAELPGFQIDYAPDFRQAIADSWPRSIDDSAAQRDWRWAQRFDLQAMVREMLTQLAAVQQAQ</sequence>
<name>A0ABS5E028_9BURK</name>
<evidence type="ECO:0000313" key="3">
    <source>
        <dbReference type="EMBL" id="MBQ0936751.1"/>
    </source>
</evidence>
<protein>
    <submittedName>
        <fullName evidence="3">NAD-dependent epimerase/dehydratase family protein</fullName>
    </submittedName>
</protein>
<dbReference type="InterPro" id="IPR036291">
    <property type="entry name" value="NAD(P)-bd_dom_sf"/>
</dbReference>
<evidence type="ECO:0000259" key="2">
    <source>
        <dbReference type="Pfam" id="PF01370"/>
    </source>
</evidence>
<evidence type="ECO:0000313" key="4">
    <source>
        <dbReference type="Proteomes" id="UP000672097"/>
    </source>
</evidence>
<feature type="domain" description="NAD-dependent epimerase/dehydratase" evidence="2">
    <location>
        <begin position="6"/>
        <end position="241"/>
    </location>
</feature>
<dbReference type="InterPro" id="IPR001509">
    <property type="entry name" value="Epimerase_deHydtase"/>
</dbReference>
<dbReference type="Proteomes" id="UP000672097">
    <property type="component" value="Unassembled WGS sequence"/>
</dbReference>
<dbReference type="EMBL" id="JAGQDG010000006">
    <property type="protein sequence ID" value="MBQ0936751.1"/>
    <property type="molecule type" value="Genomic_DNA"/>
</dbReference>